<organism evidence="3 4">
    <name type="scientific">Qipengyuania nanhaisediminis</name>
    <dbReference type="NCBI Taxonomy" id="604088"/>
    <lineage>
        <taxon>Bacteria</taxon>
        <taxon>Pseudomonadati</taxon>
        <taxon>Pseudomonadota</taxon>
        <taxon>Alphaproteobacteria</taxon>
        <taxon>Sphingomonadales</taxon>
        <taxon>Erythrobacteraceae</taxon>
        <taxon>Qipengyuania</taxon>
    </lineage>
</organism>
<keyword evidence="4" id="KW-1185">Reference proteome</keyword>
<evidence type="ECO:0000313" key="4">
    <source>
        <dbReference type="Proteomes" id="UP000199331"/>
    </source>
</evidence>
<dbReference type="PRINTS" id="PR00038">
    <property type="entry name" value="HTHLUXR"/>
</dbReference>
<dbReference type="GO" id="GO:0006355">
    <property type="term" value="P:regulation of DNA-templated transcription"/>
    <property type="evidence" value="ECO:0007669"/>
    <property type="project" value="InterPro"/>
</dbReference>
<proteinExistence type="predicted"/>
<feature type="transmembrane region" description="Helical" evidence="1">
    <location>
        <begin position="139"/>
        <end position="163"/>
    </location>
</feature>
<keyword evidence="3" id="KW-0238">DNA-binding</keyword>
<dbReference type="SUPFAM" id="SSF46894">
    <property type="entry name" value="C-terminal effector domain of the bipartite response regulators"/>
    <property type="match status" value="1"/>
</dbReference>
<dbReference type="Gene3D" id="1.10.10.10">
    <property type="entry name" value="Winged helix-like DNA-binding domain superfamily/Winged helix DNA-binding domain"/>
    <property type="match status" value="1"/>
</dbReference>
<sequence length="168" mass="18580">MDPQRSYDVFGRLTDKQREALDLAARGFTSKEIARQLDISPHSVDKRIDAVRTQLDAMPRQRLVREFREWDERCHSITGGQITVENNPDPGSEESTQSTGETLVFGDALVLGSQETRESQARRLRSGIRPSDLSVGWRLLLVLMAAFLAAAAFVLVVAAGNVLGDLLS</sequence>
<dbReference type="RefSeq" id="WP_090477669.1">
    <property type="nucleotide sequence ID" value="NZ_FOWZ01000001.1"/>
</dbReference>
<dbReference type="SMART" id="SM00421">
    <property type="entry name" value="HTH_LUXR"/>
    <property type="match status" value="1"/>
</dbReference>
<dbReference type="EMBL" id="FOWZ01000001">
    <property type="protein sequence ID" value="SFO94876.1"/>
    <property type="molecule type" value="Genomic_DNA"/>
</dbReference>
<name>A0A1I5LDE4_9SPHN</name>
<accession>A0A1I5LDE4</accession>
<protein>
    <submittedName>
        <fullName evidence="3">DNA-binding transcriptional regulator, CsgD family</fullName>
    </submittedName>
</protein>
<dbReference type="OrthoDB" id="7501479at2"/>
<keyword evidence="1" id="KW-1133">Transmembrane helix</keyword>
<reference evidence="4" key="1">
    <citation type="submission" date="2016-10" db="EMBL/GenBank/DDBJ databases">
        <authorList>
            <person name="Varghese N."/>
            <person name="Submissions S."/>
        </authorList>
    </citation>
    <scope>NUCLEOTIDE SEQUENCE [LARGE SCALE GENOMIC DNA]</scope>
    <source>
        <strain evidence="4">CGMCC 1.7715</strain>
    </source>
</reference>
<dbReference type="Proteomes" id="UP000199331">
    <property type="component" value="Unassembled WGS sequence"/>
</dbReference>
<dbReference type="InterPro" id="IPR036388">
    <property type="entry name" value="WH-like_DNA-bd_sf"/>
</dbReference>
<feature type="domain" description="HTH luxR-type" evidence="2">
    <location>
        <begin position="10"/>
        <end position="67"/>
    </location>
</feature>
<dbReference type="AlphaFoldDB" id="A0A1I5LDE4"/>
<evidence type="ECO:0000313" key="3">
    <source>
        <dbReference type="EMBL" id="SFO94876.1"/>
    </source>
</evidence>
<dbReference type="GO" id="GO:0003677">
    <property type="term" value="F:DNA binding"/>
    <property type="evidence" value="ECO:0007669"/>
    <property type="project" value="UniProtKB-KW"/>
</dbReference>
<keyword evidence="1" id="KW-0472">Membrane</keyword>
<keyword evidence="1" id="KW-0812">Transmembrane</keyword>
<dbReference type="STRING" id="604088.SAMN04488060_0911"/>
<dbReference type="Pfam" id="PF00196">
    <property type="entry name" value="GerE"/>
    <property type="match status" value="1"/>
</dbReference>
<evidence type="ECO:0000256" key="1">
    <source>
        <dbReference type="SAM" id="Phobius"/>
    </source>
</evidence>
<gene>
    <name evidence="3" type="ORF">SAMN04488060_0911</name>
</gene>
<evidence type="ECO:0000259" key="2">
    <source>
        <dbReference type="SMART" id="SM00421"/>
    </source>
</evidence>
<dbReference type="InterPro" id="IPR016032">
    <property type="entry name" value="Sig_transdc_resp-reg_C-effctor"/>
</dbReference>
<dbReference type="InterPro" id="IPR000792">
    <property type="entry name" value="Tscrpt_reg_LuxR_C"/>
</dbReference>